<accession>A0A3D9KZU3</accession>
<dbReference type="AlphaFoldDB" id="A0A3D9KZU3"/>
<protein>
    <submittedName>
        <fullName evidence="2">Uncharacterized protein</fullName>
    </submittedName>
</protein>
<sequence>MSVLSDESKRSLVDKIISSSVFKNAPTSSGLLRYLVEAHIGKRSLKEGIIDIEFFNGRPDIDKSNPRVRVNIYNLRKKLGDYYVTEGADDSVRLVIEKGQYDVTFQHSRKKGWSPVALKRNGILPYLLVVVLGAMLLVDVLPAHQPPIWKPFFRNDQQTNLYIGDAFGVTGKTITQGYGWTRDYQINSLEEYYELVERKPELKGQIEPVDFNYSTRMAEHATHSLARYFTEANAEFEIRYASRASYADIKSVNAIYVGRLNNQEKFTEMLHKHTSKVRIANGKLMLKNIEGLGGLGDTTIFTATNATYTDHAVVARMPGLNGTEQFYFFSNHDIGVMATVEYFTNPDSIASFTNRYLNDGHYFVAVFRANGRERVNFELTPICVTLL</sequence>
<keyword evidence="1" id="KW-0472">Membrane</keyword>
<keyword evidence="3" id="KW-1185">Reference proteome</keyword>
<feature type="transmembrane region" description="Helical" evidence="1">
    <location>
        <begin position="123"/>
        <end position="143"/>
    </location>
</feature>
<name>A0A3D9KZU3_MARFU</name>
<reference evidence="2 3" key="1">
    <citation type="submission" date="2018-07" db="EMBL/GenBank/DDBJ databases">
        <title>Genomic Encyclopedia of Type Strains, Phase IV (KMG-IV): sequencing the most valuable type-strain genomes for metagenomic binning, comparative biology and taxonomic classification.</title>
        <authorList>
            <person name="Goeker M."/>
        </authorList>
    </citation>
    <scope>NUCLEOTIDE SEQUENCE [LARGE SCALE GENOMIC DNA]</scope>
    <source>
        <strain evidence="2 3">DSM 4134</strain>
    </source>
</reference>
<dbReference type="EMBL" id="QREG01000016">
    <property type="protein sequence ID" value="RED95944.1"/>
    <property type="molecule type" value="Genomic_DNA"/>
</dbReference>
<organism evidence="2 3">
    <name type="scientific">Marinoscillum furvescens DSM 4134</name>
    <dbReference type="NCBI Taxonomy" id="1122208"/>
    <lineage>
        <taxon>Bacteria</taxon>
        <taxon>Pseudomonadati</taxon>
        <taxon>Bacteroidota</taxon>
        <taxon>Cytophagia</taxon>
        <taxon>Cytophagales</taxon>
        <taxon>Reichenbachiellaceae</taxon>
        <taxon>Marinoscillum</taxon>
    </lineage>
</organism>
<evidence type="ECO:0000256" key="1">
    <source>
        <dbReference type="SAM" id="Phobius"/>
    </source>
</evidence>
<comment type="caution">
    <text evidence="2">The sequence shown here is derived from an EMBL/GenBank/DDBJ whole genome shotgun (WGS) entry which is preliminary data.</text>
</comment>
<dbReference type="RefSeq" id="WP_115869115.1">
    <property type="nucleotide sequence ID" value="NZ_QREG01000016.1"/>
</dbReference>
<evidence type="ECO:0000313" key="3">
    <source>
        <dbReference type="Proteomes" id="UP000256779"/>
    </source>
</evidence>
<proteinExistence type="predicted"/>
<evidence type="ECO:0000313" key="2">
    <source>
        <dbReference type="EMBL" id="RED95944.1"/>
    </source>
</evidence>
<keyword evidence="1" id="KW-1133">Transmembrane helix</keyword>
<gene>
    <name evidence="2" type="ORF">C7460_1162</name>
</gene>
<dbReference type="Proteomes" id="UP000256779">
    <property type="component" value="Unassembled WGS sequence"/>
</dbReference>
<keyword evidence="1" id="KW-0812">Transmembrane</keyword>